<feature type="region of interest" description="Disordered" evidence="1">
    <location>
        <begin position="191"/>
        <end position="230"/>
    </location>
</feature>
<dbReference type="Pfam" id="PF14303">
    <property type="entry name" value="NAM-associated"/>
    <property type="match status" value="1"/>
</dbReference>
<proteinExistence type="predicted"/>
<name>A0A0L0VD27_9BASI</name>
<dbReference type="Proteomes" id="UP000054564">
    <property type="component" value="Unassembled WGS sequence"/>
</dbReference>
<evidence type="ECO:0000313" key="4">
    <source>
        <dbReference type="Proteomes" id="UP000054564"/>
    </source>
</evidence>
<dbReference type="EMBL" id="AJIL01000071">
    <property type="protein sequence ID" value="KNE97193.1"/>
    <property type="molecule type" value="Genomic_DNA"/>
</dbReference>
<dbReference type="STRING" id="1165861.A0A0L0VD27"/>
<accession>A0A0L0VD27</accession>
<dbReference type="PANTHER" id="PTHR45023:SF4">
    <property type="entry name" value="GLYCINE-RICH PROTEIN-RELATED"/>
    <property type="match status" value="1"/>
</dbReference>
<sequence>MSENTLDPMLDLLASGNPLATSPTRTSPRKRKADPKPAPPPIQKKNWMIDEDKALCNAWLYTTRDSIVGNGQKSETFWERIHQHYAQLIEDVNKEKKKVKSFNPISIRSASSVECCWGHILKFVNKFIGFYSQCEDRLKSGQTRDQILSEAKELFKNQCRMRYNLDHCYIILKDTSKFQAARDEVNAREMKAKTPKLKQTRTVPNTPSTSANRGSSPVVVDVEDDDHPQQSILGSERLEGQKAAKKKRADEESMGKIVHMQKELVQLSRERLETMKSAVQDAADEIVLSKDLDKMDEQKRAYYERKLQLIYEREDAKEAEEKKKMDKEKVCVKEQEIAKAKAEEEAQATAEEAAKAKAKAHEREKAKKAAAKKKQDALANIDLEDEVECQSD</sequence>
<evidence type="ECO:0000259" key="2">
    <source>
        <dbReference type="Pfam" id="PF14303"/>
    </source>
</evidence>
<evidence type="ECO:0000313" key="3">
    <source>
        <dbReference type="EMBL" id="KNE97193.1"/>
    </source>
</evidence>
<dbReference type="OrthoDB" id="2506822at2759"/>
<feature type="region of interest" description="Disordered" evidence="1">
    <location>
        <begin position="352"/>
        <end position="392"/>
    </location>
</feature>
<dbReference type="PANTHER" id="PTHR45023">
    <property type="match status" value="1"/>
</dbReference>
<feature type="domain" description="No apical meristem-associated C-terminal" evidence="2">
    <location>
        <begin position="163"/>
        <end position="306"/>
    </location>
</feature>
<feature type="compositionally biased region" description="Polar residues" evidence="1">
    <location>
        <begin position="200"/>
        <end position="215"/>
    </location>
</feature>
<protein>
    <recommendedName>
        <fullName evidence="2">No apical meristem-associated C-terminal domain-containing protein</fullName>
    </recommendedName>
</protein>
<keyword evidence="4" id="KW-1185">Reference proteome</keyword>
<reference evidence="4" key="1">
    <citation type="submission" date="2014-03" db="EMBL/GenBank/DDBJ databases">
        <title>The Genome Sequence of Puccinia striiformis f. sp. tritici PST-78.</title>
        <authorList>
            <consortium name="The Broad Institute Genome Sequencing Platform"/>
            <person name="Cuomo C."/>
            <person name="Hulbert S."/>
            <person name="Chen X."/>
            <person name="Walker B."/>
            <person name="Young S.K."/>
            <person name="Zeng Q."/>
            <person name="Gargeya S."/>
            <person name="Fitzgerald M."/>
            <person name="Haas B."/>
            <person name="Abouelleil A."/>
            <person name="Alvarado L."/>
            <person name="Arachchi H.M."/>
            <person name="Berlin A.M."/>
            <person name="Chapman S.B."/>
            <person name="Goldberg J."/>
            <person name="Griggs A."/>
            <person name="Gujja S."/>
            <person name="Hansen M."/>
            <person name="Howarth C."/>
            <person name="Imamovic A."/>
            <person name="Larimer J."/>
            <person name="McCowan C."/>
            <person name="Montmayeur A."/>
            <person name="Murphy C."/>
            <person name="Neiman D."/>
            <person name="Pearson M."/>
            <person name="Priest M."/>
            <person name="Roberts A."/>
            <person name="Saif S."/>
            <person name="Shea T."/>
            <person name="Sisk P."/>
            <person name="Sykes S."/>
            <person name="Wortman J."/>
            <person name="Nusbaum C."/>
            <person name="Birren B."/>
        </authorList>
    </citation>
    <scope>NUCLEOTIDE SEQUENCE [LARGE SCALE GENOMIC DNA]</scope>
    <source>
        <strain evidence="4">race PST-78</strain>
    </source>
</reference>
<organism evidence="3 4">
    <name type="scientific">Puccinia striiformis f. sp. tritici PST-78</name>
    <dbReference type="NCBI Taxonomy" id="1165861"/>
    <lineage>
        <taxon>Eukaryota</taxon>
        <taxon>Fungi</taxon>
        <taxon>Dikarya</taxon>
        <taxon>Basidiomycota</taxon>
        <taxon>Pucciniomycotina</taxon>
        <taxon>Pucciniomycetes</taxon>
        <taxon>Pucciniales</taxon>
        <taxon>Pucciniaceae</taxon>
        <taxon>Puccinia</taxon>
    </lineage>
</organism>
<feature type="compositionally biased region" description="Acidic residues" evidence="1">
    <location>
        <begin position="382"/>
        <end position="392"/>
    </location>
</feature>
<feature type="region of interest" description="Disordered" evidence="1">
    <location>
        <begin position="1"/>
        <end position="44"/>
    </location>
</feature>
<dbReference type="InterPro" id="IPR029466">
    <property type="entry name" value="NAM-associated_C"/>
</dbReference>
<dbReference type="AlphaFoldDB" id="A0A0L0VD27"/>
<evidence type="ECO:0000256" key="1">
    <source>
        <dbReference type="SAM" id="MobiDB-lite"/>
    </source>
</evidence>
<comment type="caution">
    <text evidence="3">The sequence shown here is derived from an EMBL/GenBank/DDBJ whole genome shotgun (WGS) entry which is preliminary data.</text>
</comment>
<feature type="compositionally biased region" description="Basic and acidic residues" evidence="1">
    <location>
        <begin position="352"/>
        <end position="367"/>
    </location>
</feature>
<gene>
    <name evidence="3" type="ORF">PSTG_09455</name>
</gene>